<dbReference type="InterPro" id="IPR001789">
    <property type="entry name" value="Sig_transdc_resp-reg_receiver"/>
</dbReference>
<dbReference type="InterPro" id="IPR058245">
    <property type="entry name" value="NreC/VraR/RcsB-like_REC"/>
</dbReference>
<feature type="domain" description="Response regulatory" evidence="5">
    <location>
        <begin position="2"/>
        <end position="118"/>
    </location>
</feature>
<dbReference type="Gene3D" id="3.40.50.2300">
    <property type="match status" value="1"/>
</dbReference>
<dbReference type="InterPro" id="IPR016032">
    <property type="entry name" value="Sig_transdc_resp-reg_C-effctor"/>
</dbReference>
<dbReference type="SMART" id="SM00448">
    <property type="entry name" value="REC"/>
    <property type="match status" value="1"/>
</dbReference>
<dbReference type="KEGG" id="run:DR864_13900"/>
<dbReference type="GO" id="GO:0000160">
    <property type="term" value="P:phosphorelay signal transduction system"/>
    <property type="evidence" value="ECO:0007669"/>
    <property type="project" value="InterPro"/>
</dbReference>
<dbReference type="OrthoDB" id="9797341at2"/>
<organism evidence="6 7">
    <name type="scientific">Runella rosea</name>
    <dbReference type="NCBI Taxonomy" id="2259595"/>
    <lineage>
        <taxon>Bacteria</taxon>
        <taxon>Pseudomonadati</taxon>
        <taxon>Bacteroidota</taxon>
        <taxon>Cytophagia</taxon>
        <taxon>Cytophagales</taxon>
        <taxon>Spirosomataceae</taxon>
        <taxon>Runella</taxon>
    </lineage>
</organism>
<keyword evidence="7" id="KW-1185">Reference proteome</keyword>
<dbReference type="PRINTS" id="PR00038">
    <property type="entry name" value="HTHLUXR"/>
</dbReference>
<dbReference type="RefSeq" id="WP_114067548.1">
    <property type="nucleotide sequence ID" value="NZ_CP030850.1"/>
</dbReference>
<dbReference type="PROSITE" id="PS50110">
    <property type="entry name" value="RESPONSE_REGULATORY"/>
    <property type="match status" value="1"/>
</dbReference>
<dbReference type="GO" id="GO:0003677">
    <property type="term" value="F:DNA binding"/>
    <property type="evidence" value="ECO:0007669"/>
    <property type="project" value="UniProtKB-KW"/>
</dbReference>
<keyword evidence="2 6" id="KW-0238">DNA-binding</keyword>
<reference evidence="6 7" key="1">
    <citation type="submission" date="2018-07" db="EMBL/GenBank/DDBJ databases">
        <title>Genome sequencing of Runella.</title>
        <authorList>
            <person name="Baek M.-G."/>
            <person name="Yi H."/>
        </authorList>
    </citation>
    <scope>NUCLEOTIDE SEQUENCE [LARGE SCALE GENOMIC DNA]</scope>
    <source>
        <strain evidence="6 7">HYN0085</strain>
    </source>
</reference>
<evidence type="ECO:0000256" key="1">
    <source>
        <dbReference type="ARBA" id="ARBA00022553"/>
    </source>
</evidence>
<dbReference type="Pfam" id="PF00072">
    <property type="entry name" value="Response_reg"/>
    <property type="match status" value="1"/>
</dbReference>
<dbReference type="SMART" id="SM00421">
    <property type="entry name" value="HTH_LUXR"/>
    <property type="match status" value="1"/>
</dbReference>
<evidence type="ECO:0000313" key="7">
    <source>
        <dbReference type="Proteomes" id="UP000251993"/>
    </source>
</evidence>
<evidence type="ECO:0000259" key="4">
    <source>
        <dbReference type="PROSITE" id="PS50043"/>
    </source>
</evidence>
<proteinExistence type="predicted"/>
<dbReference type="Pfam" id="PF00196">
    <property type="entry name" value="GerE"/>
    <property type="match status" value="1"/>
</dbReference>
<dbReference type="CDD" id="cd17535">
    <property type="entry name" value="REC_NarL-like"/>
    <property type="match status" value="1"/>
</dbReference>
<gene>
    <name evidence="6" type="ORF">DR864_13900</name>
</gene>
<dbReference type="PROSITE" id="PS50043">
    <property type="entry name" value="HTH_LUXR_2"/>
    <property type="match status" value="1"/>
</dbReference>
<keyword evidence="1 3" id="KW-0597">Phosphoprotein</keyword>
<evidence type="ECO:0000256" key="3">
    <source>
        <dbReference type="PROSITE-ProRule" id="PRU00169"/>
    </source>
</evidence>
<dbReference type="PANTHER" id="PTHR43214">
    <property type="entry name" value="TWO-COMPONENT RESPONSE REGULATOR"/>
    <property type="match status" value="1"/>
</dbReference>
<feature type="modified residue" description="4-aspartylphosphate" evidence="3">
    <location>
        <position position="53"/>
    </location>
</feature>
<dbReference type="SUPFAM" id="SSF52172">
    <property type="entry name" value="CheY-like"/>
    <property type="match status" value="1"/>
</dbReference>
<dbReference type="GO" id="GO:0006355">
    <property type="term" value="P:regulation of DNA-templated transcription"/>
    <property type="evidence" value="ECO:0007669"/>
    <property type="project" value="InterPro"/>
</dbReference>
<dbReference type="AlphaFoldDB" id="A0A344TJE5"/>
<dbReference type="CDD" id="cd06170">
    <property type="entry name" value="LuxR_C_like"/>
    <property type="match status" value="1"/>
</dbReference>
<dbReference type="InterPro" id="IPR000792">
    <property type="entry name" value="Tscrpt_reg_LuxR_C"/>
</dbReference>
<evidence type="ECO:0000259" key="5">
    <source>
        <dbReference type="PROSITE" id="PS50110"/>
    </source>
</evidence>
<dbReference type="Gene3D" id="1.10.10.10">
    <property type="entry name" value="Winged helix-like DNA-binding domain superfamily/Winged helix DNA-binding domain"/>
    <property type="match status" value="1"/>
</dbReference>
<evidence type="ECO:0000256" key="2">
    <source>
        <dbReference type="ARBA" id="ARBA00023125"/>
    </source>
</evidence>
<dbReference type="InterPro" id="IPR039420">
    <property type="entry name" value="WalR-like"/>
</dbReference>
<accession>A0A344TJE5</accession>
<dbReference type="Proteomes" id="UP000251993">
    <property type="component" value="Chromosome"/>
</dbReference>
<name>A0A344TJE5_9BACT</name>
<dbReference type="PROSITE" id="PS00622">
    <property type="entry name" value="HTH_LUXR_1"/>
    <property type="match status" value="1"/>
</dbReference>
<dbReference type="PANTHER" id="PTHR43214:SF43">
    <property type="entry name" value="TWO-COMPONENT RESPONSE REGULATOR"/>
    <property type="match status" value="1"/>
</dbReference>
<dbReference type="InterPro" id="IPR036388">
    <property type="entry name" value="WH-like_DNA-bd_sf"/>
</dbReference>
<sequence>MRVLLADDHLILLESLAALLEKKEGVQIVAKATNGLEALRLVEEVPIDIVVSDLNMPLLSGIEFTIRVKERFPHIKVILLTMVEDASQIREAIQAGACGYILKSASPDELRKALTEVGEGRRYFSRDIEKQLSSIPNPDVPNGHEIVDGVPHLTKREIEVIRFIVHDFSSEAIAKQLNVSINTIETHRRNIFKKLRLNTVVGLVRFAIKHKLID</sequence>
<dbReference type="EMBL" id="CP030850">
    <property type="protein sequence ID" value="AXE18766.1"/>
    <property type="molecule type" value="Genomic_DNA"/>
</dbReference>
<evidence type="ECO:0000313" key="6">
    <source>
        <dbReference type="EMBL" id="AXE18766.1"/>
    </source>
</evidence>
<feature type="domain" description="HTH luxR-type" evidence="4">
    <location>
        <begin position="146"/>
        <end position="211"/>
    </location>
</feature>
<dbReference type="InterPro" id="IPR011006">
    <property type="entry name" value="CheY-like_superfamily"/>
</dbReference>
<protein>
    <submittedName>
        <fullName evidence="6">DNA-binding response regulator</fullName>
    </submittedName>
</protein>
<dbReference type="SUPFAM" id="SSF46894">
    <property type="entry name" value="C-terminal effector domain of the bipartite response regulators"/>
    <property type="match status" value="1"/>
</dbReference>